<evidence type="ECO:0000313" key="1">
    <source>
        <dbReference type="EMBL" id="CAH3182408.1"/>
    </source>
</evidence>
<dbReference type="EMBL" id="CALNXK010000322">
    <property type="protein sequence ID" value="CAH3182408.1"/>
    <property type="molecule type" value="Genomic_DNA"/>
</dbReference>
<evidence type="ECO:0000313" key="2">
    <source>
        <dbReference type="Proteomes" id="UP001159405"/>
    </source>
</evidence>
<evidence type="ECO:0008006" key="3">
    <source>
        <dbReference type="Google" id="ProtNLM"/>
    </source>
</evidence>
<name>A0ABN8RTI3_9CNID</name>
<gene>
    <name evidence="1" type="ORF">PLOB_00026947</name>
</gene>
<feature type="non-terminal residue" evidence="1">
    <location>
        <position position="443"/>
    </location>
</feature>
<proteinExistence type="predicted"/>
<accession>A0ABN8RTI3</accession>
<protein>
    <recommendedName>
        <fullName evidence="3">Capsid protein</fullName>
    </recommendedName>
</protein>
<comment type="caution">
    <text evidence="1">The sequence shown here is derived from an EMBL/GenBank/DDBJ whole genome shotgun (WGS) entry which is preliminary data.</text>
</comment>
<organism evidence="1 2">
    <name type="scientific">Porites lobata</name>
    <dbReference type="NCBI Taxonomy" id="104759"/>
    <lineage>
        <taxon>Eukaryota</taxon>
        <taxon>Metazoa</taxon>
        <taxon>Cnidaria</taxon>
        <taxon>Anthozoa</taxon>
        <taxon>Hexacorallia</taxon>
        <taxon>Scleractinia</taxon>
        <taxon>Fungiina</taxon>
        <taxon>Poritidae</taxon>
        <taxon>Porites</taxon>
    </lineage>
</organism>
<sequence length="443" mass="50595">MGGNELFKVKTEEGKQYMYLTRYVDWQFLNLNALFNTHVGTIKQTVMLYCDVVESTIVGTQKHSLLRKVELERRGQGRATVEPLHREWIRLRSKRVEIIEVSLATPRGSLLVLPTGKTLVTLGHHSVNMSLNLFDVPDIDYRYEAKRWIPFKPANTGRRPILFTVPSSEHYYDLNETKLEVKVRMNTTGTGGLDDDETAASDGNDTKYVYCANNFGHTLFNQMNVSFNGVLMTEQSNAYHHKAYVETMLNYSREEGKTTLAAQGWVNELNVRASLTPTNAGTNDKPNPSDWDGKTGLKSLTRQLYLNDSSLFLFGTPDTTTSVGKKIPTLEDNDIFVTLWMKKVTLNASVYTRLQKERSLSKTKKVQYPVVRSEIRTYSFDGNSTRWEQDNVFVNKIPGKVIIGLMNSTNYHGSLQHYPFAYQKFGVTRVRQTIDGEEYPYRS</sequence>
<reference evidence="1 2" key="1">
    <citation type="submission" date="2022-05" db="EMBL/GenBank/DDBJ databases">
        <authorList>
            <consortium name="Genoscope - CEA"/>
            <person name="William W."/>
        </authorList>
    </citation>
    <scope>NUCLEOTIDE SEQUENCE [LARGE SCALE GENOMIC DNA]</scope>
</reference>
<dbReference type="Proteomes" id="UP001159405">
    <property type="component" value="Unassembled WGS sequence"/>
</dbReference>
<keyword evidence="2" id="KW-1185">Reference proteome</keyword>